<feature type="domain" description="Acyl-CoA dehydrogenase/oxidase N-terminal" evidence="9">
    <location>
        <begin position="29"/>
        <end position="152"/>
    </location>
</feature>
<comment type="similarity">
    <text evidence="2 6">Belongs to the acyl-CoA dehydrogenase family.</text>
</comment>
<proteinExistence type="inferred from homology"/>
<dbReference type="PANTHER" id="PTHR48083">
    <property type="entry name" value="MEDIUM-CHAIN SPECIFIC ACYL-COA DEHYDROGENASE, MITOCHONDRIAL-RELATED"/>
    <property type="match status" value="1"/>
</dbReference>
<dbReference type="GO" id="GO:0003995">
    <property type="term" value="F:acyl-CoA dehydrogenase activity"/>
    <property type="evidence" value="ECO:0007669"/>
    <property type="project" value="InterPro"/>
</dbReference>
<dbReference type="Pfam" id="PF00441">
    <property type="entry name" value="Acyl-CoA_dh_1"/>
    <property type="match status" value="1"/>
</dbReference>
<dbReference type="InterPro" id="IPR036250">
    <property type="entry name" value="AcylCo_DH-like_C"/>
</dbReference>
<organism evidence="10">
    <name type="scientific">Prasinoderma coloniale</name>
    <dbReference type="NCBI Taxonomy" id="156133"/>
    <lineage>
        <taxon>Eukaryota</taxon>
        <taxon>Viridiplantae</taxon>
        <taxon>Prasinodermophyta</taxon>
        <taxon>Prasinodermophyceae</taxon>
        <taxon>Prasinodermales</taxon>
        <taxon>Prasinodermaceae</taxon>
        <taxon>Prasinoderma</taxon>
    </lineage>
</organism>
<evidence type="ECO:0000256" key="2">
    <source>
        <dbReference type="ARBA" id="ARBA00009347"/>
    </source>
</evidence>
<dbReference type="Gene3D" id="1.10.540.10">
    <property type="entry name" value="Acyl-CoA dehydrogenase/oxidase, N-terminal domain"/>
    <property type="match status" value="1"/>
</dbReference>
<dbReference type="Gene3D" id="1.20.140.10">
    <property type="entry name" value="Butyryl-CoA Dehydrogenase, subunit A, domain 3"/>
    <property type="match status" value="1"/>
</dbReference>
<comment type="cofactor">
    <cofactor evidence="1 6">
        <name>FAD</name>
        <dbReference type="ChEBI" id="CHEBI:57692"/>
    </cofactor>
</comment>
<dbReference type="AlphaFoldDB" id="A0A7R9XW16"/>
<evidence type="ECO:0000256" key="4">
    <source>
        <dbReference type="ARBA" id="ARBA00022827"/>
    </source>
</evidence>
<name>A0A7R9XW16_9VIRI</name>
<evidence type="ECO:0000259" key="8">
    <source>
        <dbReference type="Pfam" id="PF02770"/>
    </source>
</evidence>
<dbReference type="FunFam" id="2.40.110.10:FF:000002">
    <property type="entry name" value="Acyl-CoA dehydrogenase fadE12"/>
    <property type="match status" value="1"/>
</dbReference>
<keyword evidence="5 6" id="KW-0560">Oxidoreductase</keyword>
<evidence type="ECO:0000256" key="6">
    <source>
        <dbReference type="RuleBase" id="RU362125"/>
    </source>
</evidence>
<evidence type="ECO:0008006" key="11">
    <source>
        <dbReference type="Google" id="ProtNLM"/>
    </source>
</evidence>
<evidence type="ECO:0000259" key="9">
    <source>
        <dbReference type="Pfam" id="PF02771"/>
    </source>
</evidence>
<dbReference type="Pfam" id="PF02770">
    <property type="entry name" value="Acyl-CoA_dh_M"/>
    <property type="match status" value="1"/>
</dbReference>
<dbReference type="SUPFAM" id="SSF47203">
    <property type="entry name" value="Acyl-CoA dehydrogenase C-terminal domain-like"/>
    <property type="match status" value="1"/>
</dbReference>
<dbReference type="Pfam" id="PF02771">
    <property type="entry name" value="Acyl-CoA_dh_N"/>
    <property type="match status" value="1"/>
</dbReference>
<dbReference type="PANTHER" id="PTHR48083:SF28">
    <property type="entry name" value="ACYL-COA DEHYDROGENASE FAMILY PROTEIN (AFU_ORTHOLOGUE AFUA_6G10880)-RELATED"/>
    <property type="match status" value="1"/>
</dbReference>
<dbReference type="GO" id="GO:0005737">
    <property type="term" value="C:cytoplasm"/>
    <property type="evidence" value="ECO:0007669"/>
    <property type="project" value="TreeGrafter"/>
</dbReference>
<gene>
    <name evidence="10" type="ORF">PCOL08062_LOCUS1172</name>
</gene>
<dbReference type="GO" id="GO:0033539">
    <property type="term" value="P:fatty acid beta-oxidation using acyl-CoA dehydrogenase"/>
    <property type="evidence" value="ECO:0007669"/>
    <property type="project" value="TreeGrafter"/>
</dbReference>
<evidence type="ECO:0000313" key="10">
    <source>
        <dbReference type="EMBL" id="CAD8229798.1"/>
    </source>
</evidence>
<feature type="domain" description="Acyl-CoA dehydrogenase/oxidase C-terminal" evidence="7">
    <location>
        <begin position="263"/>
        <end position="418"/>
    </location>
</feature>
<dbReference type="InterPro" id="IPR013786">
    <property type="entry name" value="AcylCoA_DH/ox_N"/>
</dbReference>
<accession>A0A7R9XW16</accession>
<evidence type="ECO:0000256" key="1">
    <source>
        <dbReference type="ARBA" id="ARBA00001974"/>
    </source>
</evidence>
<dbReference type="Gene3D" id="2.40.110.10">
    <property type="entry name" value="Butyryl-CoA Dehydrogenase, subunit A, domain 2"/>
    <property type="match status" value="1"/>
</dbReference>
<dbReference type="InterPro" id="IPR009100">
    <property type="entry name" value="AcylCoA_DH/oxidase_NM_dom_sf"/>
</dbReference>
<dbReference type="InterPro" id="IPR050741">
    <property type="entry name" value="Acyl-CoA_dehydrogenase"/>
</dbReference>
<feature type="domain" description="Acyl-CoA oxidase/dehydrogenase middle" evidence="8">
    <location>
        <begin position="156"/>
        <end position="251"/>
    </location>
</feature>
<keyword evidence="4 6" id="KW-0274">FAD</keyword>
<dbReference type="GO" id="GO:0050660">
    <property type="term" value="F:flavin adenine dinucleotide binding"/>
    <property type="evidence" value="ECO:0007669"/>
    <property type="project" value="InterPro"/>
</dbReference>
<keyword evidence="3 6" id="KW-0285">Flavoprotein</keyword>
<evidence type="ECO:0000259" key="7">
    <source>
        <dbReference type="Pfam" id="PF00441"/>
    </source>
</evidence>
<dbReference type="InterPro" id="IPR006089">
    <property type="entry name" value="Acyl-CoA_DH_CS"/>
</dbReference>
<dbReference type="InterPro" id="IPR037069">
    <property type="entry name" value="AcylCoA_DH/ox_N_sf"/>
</dbReference>
<evidence type="ECO:0000256" key="5">
    <source>
        <dbReference type="ARBA" id="ARBA00023002"/>
    </source>
</evidence>
<dbReference type="SUPFAM" id="SSF56645">
    <property type="entry name" value="Acyl-CoA dehydrogenase NM domain-like"/>
    <property type="match status" value="1"/>
</dbReference>
<evidence type="ECO:0000256" key="3">
    <source>
        <dbReference type="ARBA" id="ARBA00022630"/>
    </source>
</evidence>
<dbReference type="InterPro" id="IPR046373">
    <property type="entry name" value="Acyl-CoA_Oxase/DH_mid-dom_sf"/>
</dbReference>
<dbReference type="InterPro" id="IPR006091">
    <property type="entry name" value="Acyl-CoA_Oxase/DH_mid-dom"/>
</dbReference>
<dbReference type="PROSITE" id="PS00072">
    <property type="entry name" value="ACYL_COA_DH_1"/>
    <property type="match status" value="1"/>
</dbReference>
<protein>
    <recommendedName>
        <fullName evidence="11">Acyl-CoA dehydrogenase</fullName>
    </recommendedName>
</protein>
<dbReference type="EMBL" id="HBDZ01001472">
    <property type="protein sequence ID" value="CAD8229798.1"/>
    <property type="molecule type" value="Transcribed_RNA"/>
</dbReference>
<reference evidence="10" key="1">
    <citation type="submission" date="2021-01" db="EMBL/GenBank/DDBJ databases">
        <authorList>
            <person name="Corre E."/>
            <person name="Pelletier E."/>
            <person name="Niang G."/>
            <person name="Scheremetjew M."/>
            <person name="Finn R."/>
            <person name="Kale V."/>
            <person name="Holt S."/>
            <person name="Cochrane G."/>
            <person name="Meng A."/>
            <person name="Brown T."/>
            <person name="Cohen L."/>
        </authorList>
    </citation>
    <scope>NUCLEOTIDE SEQUENCE</scope>
    <source>
        <strain evidence="10">CCMP1413</strain>
    </source>
</reference>
<dbReference type="InterPro" id="IPR009075">
    <property type="entry name" value="AcylCo_DH/oxidase_C"/>
</dbReference>
<sequence>MSNALAEFGEGVPFGDPSWYQGQTSPYYTQSHVDWRARCRAFVDKHVTPHCTEWDEQKKVPLELFRKCYQAGLLPGVVGAPWPERYAGPAPVAGGNFDHFHELILIDEFARCGSGGVLWGLLEGLQIGLPPVLHFGSEALKQRVATRCLRGEAVICLCISEPTAGSDVAALRCTARASADGSHYIVNGTKKWITNGMFADYFTVAVRTGGPGRAGISFMLLEKNMPGIECKQMQCSGVWASGTAFVTFDNVKVPKENLIGDENAGFKYVMYNFNHERWGFIAQATRFSRVCLEEAFRYANRRKTFGKRLIDHPVIRWKLAEMARQVESTHAMLEHITYQMDKMSHAEANAKLGGTTALIKVQSTKVFEYCAREAAQIMGGNSYIRGGQGEKVERLYREVRAYAIPGGSEEILLDLSVRQGQKAYEKVLAGGRK</sequence>